<evidence type="ECO:0000256" key="10">
    <source>
        <dbReference type="SAM" id="Phobius"/>
    </source>
</evidence>
<dbReference type="FunFam" id="3.40.50.300:FF:000205">
    <property type="entry name" value="ABC transporter B family member 4"/>
    <property type="match status" value="1"/>
</dbReference>
<name>A0A4T0LES8_9BASI</name>
<evidence type="ECO:0000256" key="3">
    <source>
        <dbReference type="ARBA" id="ARBA00022448"/>
    </source>
</evidence>
<feature type="domain" description="ABC transporter" evidence="11">
    <location>
        <begin position="1045"/>
        <end position="1285"/>
    </location>
</feature>
<dbReference type="InterPro" id="IPR017871">
    <property type="entry name" value="ABC_transporter-like_CS"/>
</dbReference>
<feature type="domain" description="ABC transmembrane type-1" evidence="12">
    <location>
        <begin position="55"/>
        <end position="362"/>
    </location>
</feature>
<feature type="transmembrane region" description="Helical" evidence="10">
    <location>
        <begin position="836"/>
        <end position="859"/>
    </location>
</feature>
<dbReference type="PROSITE" id="PS00211">
    <property type="entry name" value="ABC_TRANSPORTER_1"/>
    <property type="match status" value="2"/>
</dbReference>
<dbReference type="GO" id="GO:0005524">
    <property type="term" value="F:ATP binding"/>
    <property type="evidence" value="ECO:0007669"/>
    <property type="project" value="UniProtKB-KW"/>
</dbReference>
<evidence type="ECO:0000259" key="12">
    <source>
        <dbReference type="PROSITE" id="PS50929"/>
    </source>
</evidence>
<keyword evidence="3" id="KW-0813">Transport</keyword>
<feature type="transmembrane region" description="Helical" evidence="10">
    <location>
        <begin position="765"/>
        <end position="784"/>
    </location>
</feature>
<keyword evidence="5" id="KW-0547">Nucleotide-binding</keyword>
<reference evidence="16 17" key="1">
    <citation type="submission" date="2019-03" db="EMBL/GenBank/DDBJ databases">
        <title>Sequencing 25 genomes of Wallemia mellicola.</title>
        <authorList>
            <person name="Gostincar C."/>
        </authorList>
    </citation>
    <scope>NUCLEOTIDE SEQUENCE [LARGE SCALE GENOMIC DNA]</scope>
    <source>
        <strain evidence="15 16">EXF-1277</strain>
        <strain evidence="13 18">EXF-6152</strain>
        <strain evidence="14 17">EXF-8738</strain>
    </source>
</reference>
<feature type="transmembrane region" description="Helical" evidence="10">
    <location>
        <begin position="713"/>
        <end position="738"/>
    </location>
</feature>
<dbReference type="Proteomes" id="UP000305362">
    <property type="component" value="Unassembled WGS sequence"/>
</dbReference>
<feature type="transmembrane region" description="Helical" evidence="10">
    <location>
        <begin position="51"/>
        <end position="75"/>
    </location>
</feature>
<dbReference type="GO" id="GO:0015421">
    <property type="term" value="F:ABC-type oligopeptide transporter activity"/>
    <property type="evidence" value="ECO:0007669"/>
    <property type="project" value="TreeGrafter"/>
</dbReference>
<evidence type="ECO:0000256" key="8">
    <source>
        <dbReference type="ARBA" id="ARBA00023136"/>
    </source>
</evidence>
<dbReference type="GO" id="GO:0090374">
    <property type="term" value="P:oligopeptide export from mitochondrion"/>
    <property type="evidence" value="ECO:0007669"/>
    <property type="project" value="TreeGrafter"/>
</dbReference>
<protein>
    <submittedName>
        <fullName evidence="13">P-loop containing nucleoside triphosphate hydrolase protein</fullName>
    </submittedName>
</protein>
<evidence type="ECO:0000256" key="2">
    <source>
        <dbReference type="ARBA" id="ARBA00007577"/>
    </source>
</evidence>
<feature type="transmembrane region" description="Helical" evidence="10">
    <location>
        <begin position="195"/>
        <end position="213"/>
    </location>
</feature>
<dbReference type="OrthoDB" id="6500128at2759"/>
<dbReference type="InterPro" id="IPR011527">
    <property type="entry name" value="ABC1_TM_dom"/>
</dbReference>
<evidence type="ECO:0000256" key="5">
    <source>
        <dbReference type="ARBA" id="ARBA00022741"/>
    </source>
</evidence>
<evidence type="ECO:0000256" key="9">
    <source>
        <dbReference type="SAM" id="MobiDB-lite"/>
    </source>
</evidence>
<feature type="transmembrane region" description="Helical" evidence="10">
    <location>
        <begin position="116"/>
        <end position="141"/>
    </location>
</feature>
<comment type="similarity">
    <text evidence="2">Belongs to the ABC transporter superfamily. ABCB family. Multidrug resistance exporter (TC 3.A.1.201) subfamily.</text>
</comment>
<dbReference type="Gene3D" id="3.40.50.300">
    <property type="entry name" value="P-loop containing nucleotide triphosphate hydrolases"/>
    <property type="match status" value="2"/>
</dbReference>
<dbReference type="GO" id="GO:0016887">
    <property type="term" value="F:ATP hydrolysis activity"/>
    <property type="evidence" value="ECO:0007669"/>
    <property type="project" value="InterPro"/>
</dbReference>
<proteinExistence type="inferred from homology"/>
<evidence type="ECO:0000313" key="16">
    <source>
        <dbReference type="Proteomes" id="UP000305362"/>
    </source>
</evidence>
<keyword evidence="4 10" id="KW-0812">Transmembrane</keyword>
<comment type="subcellular location">
    <subcellularLocation>
        <location evidence="1">Membrane</location>
        <topology evidence="1">Multi-pass membrane protein</topology>
    </subcellularLocation>
</comment>
<evidence type="ECO:0000256" key="1">
    <source>
        <dbReference type="ARBA" id="ARBA00004141"/>
    </source>
</evidence>
<dbReference type="PANTHER" id="PTHR43394">
    <property type="entry name" value="ATP-DEPENDENT PERMEASE MDL1, MITOCHONDRIAL"/>
    <property type="match status" value="1"/>
</dbReference>
<dbReference type="Pfam" id="PF00664">
    <property type="entry name" value="ABC_membrane"/>
    <property type="match status" value="2"/>
</dbReference>
<dbReference type="Gene3D" id="1.20.1560.10">
    <property type="entry name" value="ABC transporter type 1, transmembrane domain"/>
    <property type="match status" value="1"/>
</dbReference>
<evidence type="ECO:0000313" key="18">
    <source>
        <dbReference type="Proteomes" id="UP000310685"/>
    </source>
</evidence>
<dbReference type="SUPFAM" id="SSF90123">
    <property type="entry name" value="ABC transporter transmembrane region"/>
    <property type="match status" value="2"/>
</dbReference>
<dbReference type="EMBL" id="SPRV01000068">
    <property type="protein sequence ID" value="TIC59157.1"/>
    <property type="molecule type" value="Genomic_DNA"/>
</dbReference>
<keyword evidence="13" id="KW-0378">Hydrolase</keyword>
<evidence type="ECO:0000256" key="4">
    <source>
        <dbReference type="ARBA" id="ARBA00022692"/>
    </source>
</evidence>
<feature type="transmembrane region" description="Helical" evidence="10">
    <location>
        <begin position="333"/>
        <end position="354"/>
    </location>
</feature>
<dbReference type="InterPro" id="IPR039421">
    <property type="entry name" value="Type_1_exporter"/>
</dbReference>
<dbReference type="EMBL" id="SPRC01000003">
    <property type="protein sequence ID" value="TIB82180.1"/>
    <property type="molecule type" value="Genomic_DNA"/>
</dbReference>
<feature type="transmembrane region" description="Helical" evidence="10">
    <location>
        <begin position="949"/>
        <end position="973"/>
    </location>
</feature>
<dbReference type="Proteomes" id="UP000310685">
    <property type="component" value="Unassembled WGS sequence"/>
</dbReference>
<dbReference type="InterPro" id="IPR003593">
    <property type="entry name" value="AAA+_ATPase"/>
</dbReference>
<dbReference type="PROSITE" id="PS50893">
    <property type="entry name" value="ABC_TRANSPORTER_2"/>
    <property type="match status" value="2"/>
</dbReference>
<feature type="domain" description="ABC transporter" evidence="11">
    <location>
        <begin position="397"/>
        <end position="642"/>
    </location>
</feature>
<dbReference type="CDD" id="cd18577">
    <property type="entry name" value="ABC_6TM_Pgp_ABCB1_D1_like"/>
    <property type="match status" value="1"/>
</dbReference>
<gene>
    <name evidence="15" type="ORF">E3Q03_03961</name>
    <name evidence="14" type="ORF">E3Q10_03813</name>
    <name evidence="13" type="ORF">E3Q22_00524</name>
</gene>
<evidence type="ECO:0000256" key="6">
    <source>
        <dbReference type="ARBA" id="ARBA00022840"/>
    </source>
</evidence>
<feature type="transmembrane region" description="Helical" evidence="10">
    <location>
        <begin position="219"/>
        <end position="241"/>
    </location>
</feature>
<organism evidence="13 18">
    <name type="scientific">Wallemia mellicola</name>
    <dbReference type="NCBI Taxonomy" id="1708541"/>
    <lineage>
        <taxon>Eukaryota</taxon>
        <taxon>Fungi</taxon>
        <taxon>Dikarya</taxon>
        <taxon>Basidiomycota</taxon>
        <taxon>Wallemiomycotina</taxon>
        <taxon>Wallemiomycetes</taxon>
        <taxon>Wallemiales</taxon>
        <taxon>Wallemiaceae</taxon>
        <taxon>Wallemia</taxon>
    </lineage>
</organism>
<feature type="domain" description="ABC transmembrane type-1" evidence="12">
    <location>
        <begin position="716"/>
        <end position="1008"/>
    </location>
</feature>
<evidence type="ECO:0000313" key="15">
    <source>
        <dbReference type="EMBL" id="TIC59157.1"/>
    </source>
</evidence>
<dbReference type="InterPro" id="IPR027417">
    <property type="entry name" value="P-loop_NTPase"/>
</dbReference>
<dbReference type="CDD" id="cd18578">
    <property type="entry name" value="ABC_6TM_Pgp_ABCB1_D2_like"/>
    <property type="match status" value="1"/>
</dbReference>
<keyword evidence="6" id="KW-0067">ATP-binding</keyword>
<feature type="region of interest" description="Disordered" evidence="9">
    <location>
        <begin position="1"/>
        <end position="29"/>
    </location>
</feature>
<evidence type="ECO:0000259" key="11">
    <source>
        <dbReference type="PROSITE" id="PS50893"/>
    </source>
</evidence>
<sequence length="1293" mass="141774">MSDHPGRMKIDEKTNSEGDNSSKETPITIDEGSSASVSFLQLWKYATKGEIILNIIGLVCASGAGAIQPSLAIMFGNLVNEMNNFYNFVPTYRDDPTNQANIDEFNDRKSTFKSGVNYNCLMLLVIAICMFVATYGYFYIFTYTSERISRRLRLLYLRSVLRQDIAFFDKIGAGEIATRIETDMNLIQSGISEKVALACMFLSSFIVAFIIAFSVQARIAGVLFIVVPCIAIAMVVIITFITKFEENALKSIGDSGNLAEESISTIRTAKAFGLQLNLSLLYDNFLYKARKEGFKNAYMTSIGFASFDFMAYSTYSLAFVWGVTLLLKGQTDIGSIIKVVEAIIVGAFGLGLVAPQLQIIAKGQAAAAKIYETIERIPPIDSASEDGLKPSSIDGNITFKDVNFAYPARPEVQVMKNFSTKFSQGKFTALVGASGSGKSTSIGLIERFYDPNSGLIELDGTNIRDLNVKWLRSKIGLVGQEPVLFNDTVRANVEHGLIGTEMEHWPDDQKLELVIKACRTANADSFIQDLPERYDNTVGERGMLLSGGQKQRVAIARAIVSDPPILLLDEATAALDSASESIVQKALDQASMNRTTVAIAHRLSTIKNADQIIVMDHGEILEVGDHTSLTAKSDGAYSQLVSAQQLSNHMRVDNIDADTDDQSIHDMASVKDSVRSPGSEIMNVMEDVDDSKKYSWGYLLKSLIKLNRSSWPLYMFGSIAAMISAAGFPCFGIVFGLIMQDLSLKSVDDADYHSYMRRTTDRDSLWFFIIALGIGIALVVQNYCMQKSGEKLTFNLRHESFKKLLRSDVEYFDKKENNTGVLCSGLADNARKVQGLAGLSSGSVMQCLWTVIIGVAVALGYSWKLGLVGTACIPLTFAAGLTELKVVTLKDKYNRKAYEESANMACEASGAIRTVAALTREDSVLAYYDNLLLKPYTTSIKSGVWRSAAYALGQALSFGCIALVFYVGALWLMDLSMDLQSFYVTLESVIFSTILASRVFTYVPDISSARGGATRILKLLERVDKIEVEHDNKDGKHLETIEGHITFENVHFRYPTRSDVPVLRSLDLEIKPGSYVALVGPSGCGKSTTIQLIERFYDAVCGSVKLDGHEVRDLNLNNLRSHMALVSQEPTLYGGTIKYNIIMGAVKPHEEISQQELEDACADANILDFIKGLPDGFETQVGGKGTQLSGGQKQRIAIARALIRKPKILLLDEATSALDQTSEAVVQAALDKVASGRTTIAIAHRLSTIQKADRIYVFKDGRVSQAGTHQELIEEKGGLYAELVALQSLSKND</sequence>
<accession>A0A4T0LES8</accession>
<feature type="transmembrane region" description="Helical" evidence="10">
    <location>
        <begin position="865"/>
        <end position="886"/>
    </location>
</feature>
<dbReference type="InterPro" id="IPR036640">
    <property type="entry name" value="ABC1_TM_sf"/>
</dbReference>
<dbReference type="Pfam" id="PF00005">
    <property type="entry name" value="ABC_tran"/>
    <property type="match status" value="2"/>
</dbReference>
<evidence type="ECO:0000313" key="13">
    <source>
        <dbReference type="EMBL" id="TIB82180.1"/>
    </source>
</evidence>
<evidence type="ECO:0000256" key="7">
    <source>
        <dbReference type="ARBA" id="ARBA00022989"/>
    </source>
</evidence>
<feature type="transmembrane region" description="Helical" evidence="10">
    <location>
        <begin position="297"/>
        <end position="321"/>
    </location>
</feature>
<keyword evidence="8 10" id="KW-0472">Membrane</keyword>
<dbReference type="Proteomes" id="UP000305647">
    <property type="component" value="Unassembled WGS sequence"/>
</dbReference>
<dbReference type="SUPFAM" id="SSF52540">
    <property type="entry name" value="P-loop containing nucleoside triphosphate hydrolases"/>
    <property type="match status" value="2"/>
</dbReference>
<dbReference type="CDD" id="cd03249">
    <property type="entry name" value="ABC_MTABC3_MDL1_MDL2"/>
    <property type="match status" value="2"/>
</dbReference>
<dbReference type="PROSITE" id="PS50929">
    <property type="entry name" value="ABC_TM1F"/>
    <property type="match status" value="2"/>
</dbReference>
<dbReference type="GO" id="GO:0005743">
    <property type="term" value="C:mitochondrial inner membrane"/>
    <property type="evidence" value="ECO:0007669"/>
    <property type="project" value="TreeGrafter"/>
</dbReference>
<dbReference type="FunFam" id="3.40.50.300:FF:000251">
    <property type="entry name" value="ABC transporter B family member 19"/>
    <property type="match status" value="1"/>
</dbReference>
<feature type="compositionally biased region" description="Basic and acidic residues" evidence="9">
    <location>
        <begin position="1"/>
        <end position="22"/>
    </location>
</feature>
<dbReference type="SMART" id="SM00382">
    <property type="entry name" value="AAA"/>
    <property type="match status" value="2"/>
</dbReference>
<dbReference type="EMBL" id="SPRO01000060">
    <property type="protein sequence ID" value="TIC25183.1"/>
    <property type="molecule type" value="Genomic_DNA"/>
</dbReference>
<comment type="caution">
    <text evidence="13">The sequence shown here is derived from an EMBL/GenBank/DDBJ whole genome shotgun (WGS) entry which is preliminary data.</text>
</comment>
<evidence type="ECO:0000313" key="14">
    <source>
        <dbReference type="EMBL" id="TIC25183.1"/>
    </source>
</evidence>
<dbReference type="PANTHER" id="PTHR43394:SF27">
    <property type="entry name" value="ATP-DEPENDENT TRANSLOCASE ABCB1-LIKE"/>
    <property type="match status" value="1"/>
</dbReference>
<dbReference type="InterPro" id="IPR003439">
    <property type="entry name" value="ABC_transporter-like_ATP-bd"/>
</dbReference>
<keyword evidence="7 10" id="KW-1133">Transmembrane helix</keyword>
<evidence type="ECO:0000313" key="17">
    <source>
        <dbReference type="Proteomes" id="UP000305647"/>
    </source>
</evidence>